<accession>A0ABU7BJ58</accession>
<protein>
    <submittedName>
        <fullName evidence="1">Uncharacterized protein</fullName>
    </submittedName>
</protein>
<proteinExistence type="predicted"/>
<organism evidence="1 2">
    <name type="scientific">Ataeniobius toweri</name>
    <dbReference type="NCBI Taxonomy" id="208326"/>
    <lineage>
        <taxon>Eukaryota</taxon>
        <taxon>Metazoa</taxon>
        <taxon>Chordata</taxon>
        <taxon>Craniata</taxon>
        <taxon>Vertebrata</taxon>
        <taxon>Euteleostomi</taxon>
        <taxon>Actinopterygii</taxon>
        <taxon>Neopterygii</taxon>
        <taxon>Teleostei</taxon>
        <taxon>Neoteleostei</taxon>
        <taxon>Acanthomorphata</taxon>
        <taxon>Ovalentaria</taxon>
        <taxon>Atherinomorphae</taxon>
        <taxon>Cyprinodontiformes</taxon>
        <taxon>Goodeidae</taxon>
        <taxon>Ataeniobius</taxon>
    </lineage>
</organism>
<comment type="caution">
    <text evidence="1">The sequence shown here is derived from an EMBL/GenBank/DDBJ whole genome shotgun (WGS) entry which is preliminary data.</text>
</comment>
<sequence length="101" mass="11234">MEEECAHVWVYDCSSATLCPCVCARACSLLVKFNPSVQGVTAPQHTRRHSCCSTLTFYSSTLPTHTVHFCPKRAIKETNVFPKISWLPALHTNAMPSGCKY</sequence>
<dbReference type="Proteomes" id="UP001345963">
    <property type="component" value="Unassembled WGS sequence"/>
</dbReference>
<name>A0ABU7BJ58_9TELE</name>
<reference evidence="1 2" key="1">
    <citation type="submission" date="2021-07" db="EMBL/GenBank/DDBJ databases">
        <authorList>
            <person name="Palmer J.M."/>
        </authorList>
    </citation>
    <scope>NUCLEOTIDE SEQUENCE [LARGE SCALE GENOMIC DNA]</scope>
    <source>
        <strain evidence="1 2">AT_MEX2019</strain>
        <tissue evidence="1">Muscle</tissue>
    </source>
</reference>
<gene>
    <name evidence="1" type="ORF">ATANTOWER_017756</name>
</gene>
<evidence type="ECO:0000313" key="2">
    <source>
        <dbReference type="Proteomes" id="UP001345963"/>
    </source>
</evidence>
<evidence type="ECO:0000313" key="1">
    <source>
        <dbReference type="EMBL" id="MED6250473.1"/>
    </source>
</evidence>
<dbReference type="EMBL" id="JAHUTI010059045">
    <property type="protein sequence ID" value="MED6250473.1"/>
    <property type="molecule type" value="Genomic_DNA"/>
</dbReference>
<keyword evidence="2" id="KW-1185">Reference proteome</keyword>